<dbReference type="EMBL" id="BLSC01000152">
    <property type="protein sequence ID" value="GFP37745.1"/>
    <property type="molecule type" value="Genomic_DNA"/>
</dbReference>
<dbReference type="Proteomes" id="UP000574717">
    <property type="component" value="Unassembled WGS sequence"/>
</dbReference>
<reference evidence="13 14" key="1">
    <citation type="journal article" date="2020" name="Front. Microbiol.">
        <title>Single-cell genomics of novel Actinobacteria with the Wood-Ljungdahl pathway discovered in a serpentinizing system.</title>
        <authorList>
            <person name="Merino N."/>
            <person name="Kawai M."/>
            <person name="Boyd E.S."/>
            <person name="Colman D.R."/>
            <person name="McGlynn S.E."/>
            <person name="Nealson K.H."/>
            <person name="Kurokawa K."/>
            <person name="Hongoh Y."/>
        </authorList>
    </citation>
    <scope>NUCLEOTIDE SEQUENCE [LARGE SCALE GENOMIC DNA]</scope>
    <source>
        <strain evidence="9 14">S03</strain>
        <strain evidence="10 15">S09_30</strain>
        <strain evidence="11 16">S34</strain>
        <strain evidence="12 13">S44</strain>
    </source>
</reference>
<name>A0A6V8PYZ7_9ACTN</name>
<dbReference type="InterPro" id="IPR053925">
    <property type="entry name" value="RecX_HTH_3rd"/>
</dbReference>
<dbReference type="EMBL" id="BLRU01000199">
    <property type="protein sequence ID" value="GFP19980.1"/>
    <property type="molecule type" value="Genomic_DNA"/>
</dbReference>
<evidence type="ECO:0000259" key="7">
    <source>
        <dbReference type="Pfam" id="PF21981"/>
    </source>
</evidence>
<dbReference type="EMBL" id="BLRW01000044">
    <property type="protein sequence ID" value="GFP23039.1"/>
    <property type="molecule type" value="Genomic_DNA"/>
</dbReference>
<evidence type="ECO:0000313" key="10">
    <source>
        <dbReference type="EMBL" id="GFP23039.1"/>
    </source>
</evidence>
<feature type="domain" description="RecX third three-helical" evidence="7">
    <location>
        <begin position="113"/>
        <end position="157"/>
    </location>
</feature>
<comment type="similarity">
    <text evidence="2 5">Belongs to the RecX family.</text>
</comment>
<dbReference type="InterPro" id="IPR003783">
    <property type="entry name" value="Regulatory_RecX"/>
</dbReference>
<dbReference type="InterPro" id="IPR053926">
    <property type="entry name" value="RecX_HTH_1st"/>
</dbReference>
<evidence type="ECO:0000313" key="12">
    <source>
        <dbReference type="EMBL" id="GFP37745.1"/>
    </source>
</evidence>
<organism evidence="12 13">
    <name type="scientific">Candidatus Hakubella thermalkaliphila</name>
    <dbReference type="NCBI Taxonomy" id="2754717"/>
    <lineage>
        <taxon>Bacteria</taxon>
        <taxon>Bacillati</taxon>
        <taxon>Actinomycetota</taxon>
        <taxon>Actinomycetota incertae sedis</taxon>
        <taxon>Candidatus Hakubellales</taxon>
        <taxon>Candidatus Hakubellaceae</taxon>
        <taxon>Candidatus Hakubella</taxon>
    </lineage>
</organism>
<dbReference type="EMBL" id="BLRZ01000058">
    <property type="protein sequence ID" value="GFP30332.1"/>
    <property type="molecule type" value="Genomic_DNA"/>
</dbReference>
<keyword evidence="16" id="KW-1185">Reference proteome</keyword>
<proteinExistence type="inferred from homology"/>
<evidence type="ECO:0000256" key="1">
    <source>
        <dbReference type="ARBA" id="ARBA00004496"/>
    </source>
</evidence>
<evidence type="ECO:0000313" key="11">
    <source>
        <dbReference type="EMBL" id="GFP30332.1"/>
    </source>
</evidence>
<evidence type="ECO:0000259" key="6">
    <source>
        <dbReference type="Pfam" id="PF02631"/>
    </source>
</evidence>
<evidence type="ECO:0000256" key="5">
    <source>
        <dbReference type="HAMAP-Rule" id="MF_01114"/>
    </source>
</evidence>
<accession>A0A6V8PYZ7</accession>
<keyword evidence="4 5" id="KW-0963">Cytoplasm</keyword>
<dbReference type="AlphaFoldDB" id="A0A6V8PYZ7"/>
<evidence type="ECO:0000313" key="15">
    <source>
        <dbReference type="Proteomes" id="UP000585609"/>
    </source>
</evidence>
<evidence type="ECO:0000313" key="16">
    <source>
        <dbReference type="Proteomes" id="UP000588083"/>
    </source>
</evidence>
<evidence type="ECO:0000259" key="8">
    <source>
        <dbReference type="Pfam" id="PF21982"/>
    </source>
</evidence>
<comment type="subcellular location">
    <subcellularLocation>
        <location evidence="1 5">Cytoplasm</location>
    </subcellularLocation>
</comment>
<protein>
    <recommendedName>
        <fullName evidence="3 5">Regulatory protein RecX</fullName>
    </recommendedName>
</protein>
<dbReference type="RefSeq" id="WP_176237999.1">
    <property type="nucleotide sequence ID" value="NZ_BLRZ01000058.1"/>
</dbReference>
<dbReference type="HAMAP" id="MF_01114">
    <property type="entry name" value="RecX"/>
    <property type="match status" value="1"/>
</dbReference>
<dbReference type="Pfam" id="PF02631">
    <property type="entry name" value="RecX_HTH2"/>
    <property type="match status" value="1"/>
</dbReference>
<evidence type="ECO:0000256" key="4">
    <source>
        <dbReference type="ARBA" id="ARBA00022490"/>
    </source>
</evidence>
<comment type="function">
    <text evidence="5">Modulates RecA activity.</text>
</comment>
<dbReference type="GO" id="GO:0006282">
    <property type="term" value="P:regulation of DNA repair"/>
    <property type="evidence" value="ECO:0007669"/>
    <property type="project" value="UniProtKB-UniRule"/>
</dbReference>
<dbReference type="InterPro" id="IPR036388">
    <property type="entry name" value="WH-like_DNA-bd_sf"/>
</dbReference>
<evidence type="ECO:0000256" key="3">
    <source>
        <dbReference type="ARBA" id="ARBA00018111"/>
    </source>
</evidence>
<dbReference type="Proteomes" id="UP000585609">
    <property type="component" value="Unassembled WGS sequence"/>
</dbReference>
<evidence type="ECO:0000313" key="9">
    <source>
        <dbReference type="EMBL" id="GFP19980.1"/>
    </source>
</evidence>
<evidence type="ECO:0000256" key="2">
    <source>
        <dbReference type="ARBA" id="ARBA00009695"/>
    </source>
</evidence>
<dbReference type="InterPro" id="IPR053924">
    <property type="entry name" value="RecX_HTH_2nd"/>
</dbReference>
<sequence>MLKTLMDNNNSPPDSRALEASLRFLNFKPRTEGELHQKLTKLGFPQEVRDNTCAYLKGRGLIDDERYTEDWILERSEKKRSSRRKIFHELMSKGISREIAEERLNQLYPPDLEVEKAAWVARKFMRNNQDLSHKEMETKIKNLLFRKGFDGDTIRKVCHQLF</sequence>
<dbReference type="Proteomes" id="UP000561271">
    <property type="component" value="Unassembled WGS sequence"/>
</dbReference>
<evidence type="ECO:0000313" key="13">
    <source>
        <dbReference type="Proteomes" id="UP000561271"/>
    </source>
</evidence>
<feature type="domain" description="RecX first three-helical" evidence="8">
    <location>
        <begin position="17"/>
        <end position="56"/>
    </location>
</feature>
<dbReference type="Pfam" id="PF21982">
    <property type="entry name" value="RecX_HTH1"/>
    <property type="match status" value="1"/>
</dbReference>
<evidence type="ECO:0000313" key="14">
    <source>
        <dbReference type="Proteomes" id="UP000574717"/>
    </source>
</evidence>
<dbReference type="PANTHER" id="PTHR33602">
    <property type="entry name" value="REGULATORY PROTEIN RECX FAMILY PROTEIN"/>
    <property type="match status" value="1"/>
</dbReference>
<dbReference type="GO" id="GO:0005737">
    <property type="term" value="C:cytoplasm"/>
    <property type="evidence" value="ECO:0007669"/>
    <property type="project" value="UniProtKB-SubCell"/>
</dbReference>
<dbReference type="Pfam" id="PF21981">
    <property type="entry name" value="RecX_HTH3"/>
    <property type="match status" value="1"/>
</dbReference>
<dbReference type="Proteomes" id="UP000588083">
    <property type="component" value="Unassembled WGS sequence"/>
</dbReference>
<gene>
    <name evidence="5" type="primary">recX</name>
    <name evidence="9" type="ORF">HKBW3S03_01484</name>
    <name evidence="10" type="ORF">HKBW3S09_00506</name>
    <name evidence="11" type="ORF">HKBW3S34_01253</name>
    <name evidence="12" type="ORF">HKBW3S44_01422</name>
</gene>
<dbReference type="Gene3D" id="1.10.10.10">
    <property type="entry name" value="Winged helix-like DNA-binding domain superfamily/Winged helix DNA-binding domain"/>
    <property type="match status" value="3"/>
</dbReference>
<feature type="domain" description="RecX second three-helical" evidence="6">
    <location>
        <begin position="63"/>
        <end position="102"/>
    </location>
</feature>
<dbReference type="PANTHER" id="PTHR33602:SF1">
    <property type="entry name" value="REGULATORY PROTEIN RECX FAMILY PROTEIN"/>
    <property type="match status" value="1"/>
</dbReference>
<comment type="caution">
    <text evidence="12">The sequence shown here is derived from an EMBL/GenBank/DDBJ whole genome shotgun (WGS) entry which is preliminary data.</text>
</comment>